<protein>
    <submittedName>
        <fullName evidence="1">Uncharacterized protein</fullName>
    </submittedName>
</protein>
<dbReference type="AlphaFoldDB" id="W2HA26"/>
<evidence type="ECO:0000313" key="1">
    <source>
        <dbReference type="EMBL" id="ETK91341.1"/>
    </source>
</evidence>
<dbReference type="Proteomes" id="UP000053236">
    <property type="component" value="Unassembled WGS sequence"/>
</dbReference>
<sequence length="125" mass="14237">MEDPPAIRRNRVAVDHRAKEARRVTRAEAEITTTIMVEPTRAIQVGLLELALVTTRRETWAEVYTDLVECMGARVTLAAPAAWRCPVATRTMEATRRQTITTKVADGYFDVDYANIAYDRRRLIM</sequence>
<gene>
    <name evidence="1" type="ORF">L915_05046</name>
</gene>
<name>W2HA26_PHYNI</name>
<organism evidence="1">
    <name type="scientific">Phytophthora nicotianae</name>
    <name type="common">Potato buckeye rot agent</name>
    <name type="synonym">Phytophthora parasitica</name>
    <dbReference type="NCBI Taxonomy" id="4792"/>
    <lineage>
        <taxon>Eukaryota</taxon>
        <taxon>Sar</taxon>
        <taxon>Stramenopiles</taxon>
        <taxon>Oomycota</taxon>
        <taxon>Peronosporomycetes</taxon>
        <taxon>Peronosporales</taxon>
        <taxon>Peronosporaceae</taxon>
        <taxon>Phytophthora</taxon>
    </lineage>
</organism>
<accession>W2HA26</accession>
<reference evidence="1" key="1">
    <citation type="submission" date="2013-11" db="EMBL/GenBank/DDBJ databases">
        <title>The Genome Sequence of Phytophthora parasitica CJ02B3.</title>
        <authorList>
            <consortium name="The Broad Institute Genomics Platform"/>
            <person name="Russ C."/>
            <person name="Tyler B."/>
            <person name="Panabieres F."/>
            <person name="Shan W."/>
            <person name="Tripathy S."/>
            <person name="Grunwald N."/>
            <person name="Machado M."/>
            <person name="Johnson C.S."/>
            <person name="Arredondo F."/>
            <person name="Hong C."/>
            <person name="Coffey M."/>
            <person name="Young S.K."/>
            <person name="Zeng Q."/>
            <person name="Gargeya S."/>
            <person name="Fitzgerald M."/>
            <person name="Abouelleil A."/>
            <person name="Alvarado L."/>
            <person name="Chapman S.B."/>
            <person name="Gainer-Dewar J."/>
            <person name="Goldberg J."/>
            <person name="Griggs A."/>
            <person name="Gujja S."/>
            <person name="Hansen M."/>
            <person name="Howarth C."/>
            <person name="Imamovic A."/>
            <person name="Ireland A."/>
            <person name="Larimer J."/>
            <person name="McCowan C."/>
            <person name="Murphy C."/>
            <person name="Pearson M."/>
            <person name="Poon T.W."/>
            <person name="Priest M."/>
            <person name="Roberts A."/>
            <person name="Saif S."/>
            <person name="Shea T."/>
            <person name="Sykes S."/>
            <person name="Wortman J."/>
            <person name="Nusbaum C."/>
            <person name="Birren B."/>
        </authorList>
    </citation>
    <scope>NUCLEOTIDE SEQUENCE [LARGE SCALE GENOMIC DNA]</scope>
    <source>
        <strain evidence="1">CJ02B3</strain>
    </source>
</reference>
<proteinExistence type="predicted"/>
<dbReference type="EMBL" id="KI685345">
    <property type="protein sequence ID" value="ETK91341.1"/>
    <property type="molecule type" value="Genomic_DNA"/>
</dbReference>